<reference evidence="2 3" key="1">
    <citation type="journal article" date="2016" name="Mol. Biol. Evol.">
        <title>Comparative Genomics of Early-Diverging Mushroom-Forming Fungi Provides Insights into the Origins of Lignocellulose Decay Capabilities.</title>
        <authorList>
            <person name="Nagy L.G."/>
            <person name="Riley R."/>
            <person name="Tritt A."/>
            <person name="Adam C."/>
            <person name="Daum C."/>
            <person name="Floudas D."/>
            <person name="Sun H."/>
            <person name="Yadav J.S."/>
            <person name="Pangilinan J."/>
            <person name="Larsson K.H."/>
            <person name="Matsuura K."/>
            <person name="Barry K."/>
            <person name="Labutti K."/>
            <person name="Kuo R."/>
            <person name="Ohm R.A."/>
            <person name="Bhattacharya S.S."/>
            <person name="Shirouzu T."/>
            <person name="Yoshinaga Y."/>
            <person name="Martin F.M."/>
            <person name="Grigoriev I.V."/>
            <person name="Hibbett D.S."/>
        </authorList>
    </citation>
    <scope>NUCLEOTIDE SEQUENCE [LARGE SCALE GENOMIC DNA]</scope>
    <source>
        <strain evidence="2 3">HHB9708</strain>
    </source>
</reference>
<dbReference type="GO" id="GO:0005739">
    <property type="term" value="C:mitochondrion"/>
    <property type="evidence" value="ECO:0007669"/>
    <property type="project" value="TreeGrafter"/>
</dbReference>
<evidence type="ECO:0000313" key="3">
    <source>
        <dbReference type="Proteomes" id="UP000076722"/>
    </source>
</evidence>
<proteinExistence type="predicted"/>
<dbReference type="PANTHER" id="PTHR19288">
    <property type="entry name" value="4-NITROPHENYLPHOSPHATASE-RELATED"/>
    <property type="match status" value="1"/>
</dbReference>
<dbReference type="EMBL" id="KV419410">
    <property type="protein sequence ID" value="KZS92419.1"/>
    <property type="molecule type" value="Genomic_DNA"/>
</dbReference>
<dbReference type="Proteomes" id="UP000076722">
    <property type="component" value="Unassembled WGS sequence"/>
</dbReference>
<evidence type="ECO:0000256" key="1">
    <source>
        <dbReference type="SAM" id="MobiDB-lite"/>
    </source>
</evidence>
<dbReference type="SUPFAM" id="SSF56784">
    <property type="entry name" value="HAD-like"/>
    <property type="match status" value="1"/>
</dbReference>
<dbReference type="GO" id="GO:0032049">
    <property type="term" value="P:cardiolipin biosynthetic process"/>
    <property type="evidence" value="ECO:0007669"/>
    <property type="project" value="TreeGrafter"/>
</dbReference>
<feature type="compositionally biased region" description="Basic and acidic residues" evidence="1">
    <location>
        <begin position="209"/>
        <end position="229"/>
    </location>
</feature>
<organism evidence="2 3">
    <name type="scientific">Sistotremastrum niveocremeum HHB9708</name>
    <dbReference type="NCBI Taxonomy" id="1314777"/>
    <lineage>
        <taxon>Eukaryota</taxon>
        <taxon>Fungi</taxon>
        <taxon>Dikarya</taxon>
        <taxon>Basidiomycota</taxon>
        <taxon>Agaricomycotina</taxon>
        <taxon>Agaricomycetes</taxon>
        <taxon>Sistotremastrales</taxon>
        <taxon>Sistotremastraceae</taxon>
        <taxon>Sertulicium</taxon>
        <taxon>Sertulicium niveocremeum</taxon>
    </lineage>
</organism>
<name>A0A164TJH4_9AGAM</name>
<dbReference type="AlphaFoldDB" id="A0A164TJH4"/>
<keyword evidence="3" id="KW-1185">Reference proteome</keyword>
<accession>A0A164TJH4</accession>
<dbReference type="Pfam" id="PF09419">
    <property type="entry name" value="PGP_phosphatase"/>
    <property type="match status" value="1"/>
</dbReference>
<protein>
    <submittedName>
        <fullName evidence="2">HAD-superfamily phosphatase</fullName>
    </submittedName>
</protein>
<dbReference type="NCBIfam" id="TIGR01668">
    <property type="entry name" value="YqeG_hyp_ppase"/>
    <property type="match status" value="1"/>
</dbReference>
<dbReference type="GO" id="GO:0008962">
    <property type="term" value="F:phosphatidylglycerophosphatase activity"/>
    <property type="evidence" value="ECO:0007669"/>
    <property type="project" value="InterPro"/>
</dbReference>
<dbReference type="PANTHER" id="PTHR19288:SF25">
    <property type="entry name" value="PHOSPHATIDYLGLYCEROPHOSPHATASE GEP4, MITOCHONDRIAL"/>
    <property type="match status" value="1"/>
</dbReference>
<dbReference type="InterPro" id="IPR027706">
    <property type="entry name" value="PGP_Pase"/>
</dbReference>
<sequence length="245" mass="26631">MPTNVPAILAALKLAIRPNLIVPSITIRDIRQLNFNALKDAGYKGVVFDKDNCVTLPNRDTLIPDLEESWQTCLKTFGKGNVLIVSNSAGTADDPGLLAAESVSHYLGVPVLLHSSPKPSSKCIQSISDYFSSLSSGSVDLKDLAVVGDRLLTDVIMANSMGSLSVWTTGIWEKEATAIREGEKALLSLAKRWKGTIGTEETGFTRNFVLEDPKPSRSDEASLPEKDGSDTWFSVPPLLWRKSKE</sequence>
<dbReference type="OrthoDB" id="198652at2759"/>
<dbReference type="STRING" id="1314777.A0A164TJH4"/>
<gene>
    <name evidence="2" type="ORF">SISNIDRAFT_455596</name>
</gene>
<dbReference type="InterPro" id="IPR010021">
    <property type="entry name" value="PGPP1/Gep4"/>
</dbReference>
<dbReference type="Gene3D" id="3.40.50.1000">
    <property type="entry name" value="HAD superfamily/HAD-like"/>
    <property type="match status" value="1"/>
</dbReference>
<feature type="region of interest" description="Disordered" evidence="1">
    <location>
        <begin position="209"/>
        <end position="245"/>
    </location>
</feature>
<evidence type="ECO:0000313" key="2">
    <source>
        <dbReference type="EMBL" id="KZS92419.1"/>
    </source>
</evidence>
<dbReference type="InterPro" id="IPR036412">
    <property type="entry name" value="HAD-like_sf"/>
</dbReference>
<dbReference type="InterPro" id="IPR023214">
    <property type="entry name" value="HAD_sf"/>
</dbReference>